<feature type="binding site" evidence="1">
    <location>
        <position position="7"/>
    </location>
    <ligand>
        <name>a divalent metal cation</name>
        <dbReference type="ChEBI" id="CHEBI:60240"/>
        <label>1</label>
    </ligand>
</feature>
<dbReference type="Proteomes" id="UP000626148">
    <property type="component" value="Unassembled WGS sequence"/>
</dbReference>
<feature type="binding site" evidence="1">
    <location>
        <position position="9"/>
    </location>
    <ligand>
        <name>a divalent metal cation</name>
        <dbReference type="ChEBI" id="CHEBI:60240"/>
        <label>1</label>
    </ligand>
</feature>
<reference evidence="2" key="1">
    <citation type="journal article" date="2014" name="Int. J. Syst. Evol. Microbiol.">
        <title>Complete genome sequence of Corynebacterium casei LMG S-19264T (=DSM 44701T), isolated from a smear-ripened cheese.</title>
        <authorList>
            <consortium name="US DOE Joint Genome Institute (JGI-PGF)"/>
            <person name="Walter F."/>
            <person name="Albersmeier A."/>
            <person name="Kalinowski J."/>
            <person name="Ruckert C."/>
        </authorList>
    </citation>
    <scope>NUCLEOTIDE SEQUENCE</scope>
    <source>
        <strain evidence="2">KCTC 22169</strain>
    </source>
</reference>
<feature type="binding site" evidence="1">
    <location>
        <position position="152"/>
    </location>
    <ligand>
        <name>a divalent metal cation</name>
        <dbReference type="ChEBI" id="CHEBI:60240"/>
        <label>2</label>
    </ligand>
</feature>
<evidence type="ECO:0000256" key="1">
    <source>
        <dbReference type="PIRSR" id="PIRSR005902-1"/>
    </source>
</evidence>
<reference evidence="2" key="2">
    <citation type="submission" date="2020-09" db="EMBL/GenBank/DDBJ databases">
        <authorList>
            <person name="Sun Q."/>
            <person name="Kim S."/>
        </authorList>
    </citation>
    <scope>NUCLEOTIDE SEQUENCE</scope>
    <source>
        <strain evidence="2">KCTC 22169</strain>
    </source>
</reference>
<gene>
    <name evidence="2" type="ORF">GCM10007392_11490</name>
</gene>
<evidence type="ECO:0000313" key="2">
    <source>
        <dbReference type="EMBL" id="GGX46137.1"/>
    </source>
</evidence>
<name>A0A918K363_9GAMM</name>
<dbReference type="AlphaFoldDB" id="A0A918K363"/>
<dbReference type="GO" id="GO:0046872">
    <property type="term" value="F:metal ion binding"/>
    <property type="evidence" value="ECO:0007669"/>
    <property type="project" value="UniProtKB-KW"/>
</dbReference>
<dbReference type="PANTHER" id="PTHR46124:SF3">
    <property type="entry name" value="HYDROLASE"/>
    <property type="match status" value="1"/>
</dbReference>
<dbReference type="InterPro" id="IPR001130">
    <property type="entry name" value="TatD-like"/>
</dbReference>
<dbReference type="InterPro" id="IPR032466">
    <property type="entry name" value="Metal_Hydrolase"/>
</dbReference>
<protein>
    <submittedName>
        <fullName evidence="2">Metal-dependent hydrolase</fullName>
    </submittedName>
</protein>
<accession>A0A918K363</accession>
<keyword evidence="3" id="KW-1185">Reference proteome</keyword>
<dbReference type="Gene3D" id="3.20.20.140">
    <property type="entry name" value="Metal-dependent hydrolases"/>
    <property type="match status" value="1"/>
</dbReference>
<dbReference type="GO" id="GO:0005829">
    <property type="term" value="C:cytosol"/>
    <property type="evidence" value="ECO:0007669"/>
    <property type="project" value="TreeGrafter"/>
</dbReference>
<dbReference type="RefSeq" id="WP_189607528.1">
    <property type="nucleotide sequence ID" value="NZ_BMXR01000002.1"/>
</dbReference>
<dbReference type="GO" id="GO:0016788">
    <property type="term" value="F:hydrolase activity, acting on ester bonds"/>
    <property type="evidence" value="ECO:0007669"/>
    <property type="project" value="InterPro"/>
</dbReference>
<comment type="caution">
    <text evidence="2">The sequence shown here is derived from an EMBL/GenBank/DDBJ whole genome shotgun (WGS) entry which is preliminary data.</text>
</comment>
<sequence>MPWIDSHCHLDYLPDPPNAMARAEENDIRHWILPGTDPSQWQRTQHRFERDPRVHLAFGHHPWFLPEHDAEMGVLSRQLDDSTTVVAIGETGLDYYNGQPKRPPADHQEAWFEQHLRLAQDRNLPVIIHAVKAHDRVLHYLKQYPRVTGVIHAFSGPYEQAMAYIDKGWRLGCGSLILKSGKTRDAFARIPADRLLLETDAPDMRPKHPVHTIPLLDLLQTADDLAEARGVTTADLMAQTSANTRTLFGI</sequence>
<feature type="binding site" evidence="1">
    <location>
        <position position="90"/>
    </location>
    <ligand>
        <name>a divalent metal cation</name>
        <dbReference type="ChEBI" id="CHEBI:60240"/>
        <label>1</label>
    </ligand>
</feature>
<keyword evidence="1" id="KW-0479">Metal-binding</keyword>
<feature type="binding site" evidence="1">
    <location>
        <position position="200"/>
    </location>
    <ligand>
        <name>a divalent metal cation</name>
        <dbReference type="ChEBI" id="CHEBI:60240"/>
        <label>1</label>
    </ligand>
</feature>
<dbReference type="PIRSF" id="PIRSF005902">
    <property type="entry name" value="DNase_TatD"/>
    <property type="match status" value="1"/>
</dbReference>
<evidence type="ECO:0000313" key="3">
    <source>
        <dbReference type="Proteomes" id="UP000626148"/>
    </source>
</evidence>
<dbReference type="Pfam" id="PF01026">
    <property type="entry name" value="TatD_DNase"/>
    <property type="match status" value="1"/>
</dbReference>
<dbReference type="CDD" id="cd01310">
    <property type="entry name" value="TatD_DNAse"/>
    <property type="match status" value="1"/>
</dbReference>
<keyword evidence="2" id="KW-0378">Hydrolase</keyword>
<organism evidence="2 3">
    <name type="scientific">Saccharospirillum salsuginis</name>
    <dbReference type="NCBI Taxonomy" id="418750"/>
    <lineage>
        <taxon>Bacteria</taxon>
        <taxon>Pseudomonadati</taxon>
        <taxon>Pseudomonadota</taxon>
        <taxon>Gammaproteobacteria</taxon>
        <taxon>Oceanospirillales</taxon>
        <taxon>Saccharospirillaceae</taxon>
        <taxon>Saccharospirillum</taxon>
    </lineage>
</organism>
<dbReference type="PANTHER" id="PTHR46124">
    <property type="entry name" value="D-AMINOACYL-TRNA DEACYLASE"/>
    <property type="match status" value="1"/>
</dbReference>
<feature type="binding site" evidence="1">
    <location>
        <position position="129"/>
    </location>
    <ligand>
        <name>a divalent metal cation</name>
        <dbReference type="ChEBI" id="CHEBI:60240"/>
        <label>2</label>
    </ligand>
</feature>
<dbReference type="SUPFAM" id="SSF51556">
    <property type="entry name" value="Metallo-dependent hydrolases"/>
    <property type="match status" value="1"/>
</dbReference>
<dbReference type="EMBL" id="BMXR01000002">
    <property type="protein sequence ID" value="GGX46137.1"/>
    <property type="molecule type" value="Genomic_DNA"/>
</dbReference>
<proteinExistence type="predicted"/>